<name>A0A7S2XEZ6_9EUKA</name>
<protein>
    <submittedName>
        <fullName evidence="2">Uncharacterized protein</fullName>
    </submittedName>
</protein>
<reference evidence="2" key="1">
    <citation type="submission" date="2021-01" db="EMBL/GenBank/DDBJ databases">
        <authorList>
            <person name="Corre E."/>
            <person name="Pelletier E."/>
            <person name="Niang G."/>
            <person name="Scheremetjew M."/>
            <person name="Finn R."/>
            <person name="Kale V."/>
            <person name="Holt S."/>
            <person name="Cochrane G."/>
            <person name="Meng A."/>
            <person name="Brown T."/>
            <person name="Cohen L."/>
        </authorList>
    </citation>
    <scope>NUCLEOTIDE SEQUENCE</scope>
    <source>
        <strain evidence="2">CCMP622</strain>
    </source>
</reference>
<accession>A0A7S2XEZ6</accession>
<gene>
    <name evidence="2" type="ORF">LSP00402_LOCUS17319</name>
</gene>
<feature type="region of interest" description="Disordered" evidence="1">
    <location>
        <begin position="247"/>
        <end position="291"/>
    </location>
</feature>
<organism evidence="2">
    <name type="scientific">Lotharella oceanica</name>
    <dbReference type="NCBI Taxonomy" id="641309"/>
    <lineage>
        <taxon>Eukaryota</taxon>
        <taxon>Sar</taxon>
        <taxon>Rhizaria</taxon>
        <taxon>Cercozoa</taxon>
        <taxon>Chlorarachniophyceae</taxon>
        <taxon>Lotharella</taxon>
    </lineage>
</organism>
<sequence>MLTHNGNSKDSDVCKGNLGTGRVPCVLEFVNEDNDSFRYKLRKDGIKVSKNGVEQGMVLRFDLNQDPLGLDDGYNTVRLPWTAGQREILPKLARLARCAGVAGLEGYHMCPGGPSYPGREWRVSTRRGIYVRETFTTTGLPVDTLEYGETLLELEAKHIGNQLWICHKNGWCLASTQLPDGSSHNLLSPRLPTRTASSKVMKGRLRKLESKSTRQVLKTRESNGAALPRSTSEGSVLKSLAAAAFTRSSRTRQSKTTPATSSVEENYDGGSLSEERILRPEHRQFHSEITI</sequence>
<dbReference type="EMBL" id="HBHP01027985">
    <property type="protein sequence ID" value="CAD9773328.1"/>
    <property type="molecule type" value="Transcribed_RNA"/>
</dbReference>
<evidence type="ECO:0000256" key="1">
    <source>
        <dbReference type="SAM" id="MobiDB-lite"/>
    </source>
</evidence>
<proteinExistence type="predicted"/>
<feature type="compositionally biased region" description="Basic and acidic residues" evidence="1">
    <location>
        <begin position="273"/>
        <end position="291"/>
    </location>
</feature>
<feature type="region of interest" description="Disordered" evidence="1">
    <location>
        <begin position="192"/>
        <end position="233"/>
    </location>
</feature>
<evidence type="ECO:0000313" key="2">
    <source>
        <dbReference type="EMBL" id="CAD9773328.1"/>
    </source>
</evidence>
<dbReference type="AlphaFoldDB" id="A0A7S2XEZ6"/>